<organism evidence="2 3">
    <name type="scientific">Tetrapyrgos nigripes</name>
    <dbReference type="NCBI Taxonomy" id="182062"/>
    <lineage>
        <taxon>Eukaryota</taxon>
        <taxon>Fungi</taxon>
        <taxon>Dikarya</taxon>
        <taxon>Basidiomycota</taxon>
        <taxon>Agaricomycotina</taxon>
        <taxon>Agaricomycetes</taxon>
        <taxon>Agaricomycetidae</taxon>
        <taxon>Agaricales</taxon>
        <taxon>Marasmiineae</taxon>
        <taxon>Marasmiaceae</taxon>
        <taxon>Tetrapyrgos</taxon>
    </lineage>
</organism>
<dbReference type="OrthoDB" id="3365698at2759"/>
<name>A0A8H5LP54_9AGAR</name>
<keyword evidence="3" id="KW-1185">Reference proteome</keyword>
<evidence type="ECO:0000313" key="2">
    <source>
        <dbReference type="EMBL" id="KAF5364417.1"/>
    </source>
</evidence>
<sequence>MRTCSLENMGAAKACVVLPDVRHFQGFDPTSRTAELIRLGSYSILSDIEFRQIFSSIELCDQQLSQYTQEIDQHCAALEALEKQRDSVLQTKAIRQALLAPICRLPVELLGEIFSWCSLFPVQDDAQLALSHSRGQKETFVISLPILNVSQTCTLWRNVALSRADLWTDITICFDSLYGYRPEAYGSDPAEVLGQYLSRSKDSPLAVTLHLFRPREEGFPAVISFDIISMSILDTLLEQSSGRWKSLVLALDASSAAAEHLDSEEPSHAFPMLSQLSVFLLVPLDTLDLVISSRMYLFNTSLSRHVLPTRRCGSVIFD</sequence>
<reference evidence="2 3" key="1">
    <citation type="journal article" date="2020" name="ISME J.">
        <title>Uncovering the hidden diversity of litter-decomposition mechanisms in mushroom-forming fungi.</title>
        <authorList>
            <person name="Floudas D."/>
            <person name="Bentzer J."/>
            <person name="Ahren D."/>
            <person name="Johansson T."/>
            <person name="Persson P."/>
            <person name="Tunlid A."/>
        </authorList>
    </citation>
    <scope>NUCLEOTIDE SEQUENCE [LARGE SCALE GENOMIC DNA]</scope>
    <source>
        <strain evidence="2 3">CBS 291.85</strain>
    </source>
</reference>
<dbReference type="Pfam" id="PF12937">
    <property type="entry name" value="F-box-like"/>
    <property type="match status" value="1"/>
</dbReference>
<gene>
    <name evidence="2" type="ORF">D9758_010685</name>
</gene>
<protein>
    <recommendedName>
        <fullName evidence="1">F-box domain-containing protein</fullName>
    </recommendedName>
</protein>
<proteinExistence type="predicted"/>
<dbReference type="Proteomes" id="UP000559256">
    <property type="component" value="Unassembled WGS sequence"/>
</dbReference>
<evidence type="ECO:0000259" key="1">
    <source>
        <dbReference type="Pfam" id="PF12937"/>
    </source>
</evidence>
<feature type="domain" description="F-box" evidence="1">
    <location>
        <begin position="102"/>
        <end position="172"/>
    </location>
</feature>
<accession>A0A8H5LP54</accession>
<dbReference type="InterPro" id="IPR001810">
    <property type="entry name" value="F-box_dom"/>
</dbReference>
<evidence type="ECO:0000313" key="3">
    <source>
        <dbReference type="Proteomes" id="UP000559256"/>
    </source>
</evidence>
<dbReference type="EMBL" id="JAACJM010000033">
    <property type="protein sequence ID" value="KAF5364417.1"/>
    <property type="molecule type" value="Genomic_DNA"/>
</dbReference>
<dbReference type="AlphaFoldDB" id="A0A8H5LP54"/>
<comment type="caution">
    <text evidence="2">The sequence shown here is derived from an EMBL/GenBank/DDBJ whole genome shotgun (WGS) entry which is preliminary data.</text>
</comment>